<dbReference type="CDD" id="cd01949">
    <property type="entry name" value="GGDEF"/>
    <property type="match status" value="1"/>
</dbReference>
<dbReference type="InterPro" id="IPR029787">
    <property type="entry name" value="Nucleotide_cyclase"/>
</dbReference>
<dbReference type="GO" id="GO:0046872">
    <property type="term" value="F:metal ion binding"/>
    <property type="evidence" value="ECO:0007669"/>
    <property type="project" value="UniProtKB-KW"/>
</dbReference>
<evidence type="ECO:0000259" key="4">
    <source>
        <dbReference type="PROSITE" id="PS50112"/>
    </source>
</evidence>
<dbReference type="SMART" id="SM00267">
    <property type="entry name" value="GGDEF"/>
    <property type="match status" value="1"/>
</dbReference>
<feature type="domain" description="GGDEF" evidence="6">
    <location>
        <begin position="350"/>
        <end position="488"/>
    </location>
</feature>
<dbReference type="Gene3D" id="3.30.70.270">
    <property type="match status" value="1"/>
</dbReference>
<dbReference type="NCBIfam" id="TIGR02481">
    <property type="entry name" value="hemeryth_dom"/>
    <property type="match status" value="1"/>
</dbReference>
<dbReference type="Pfam" id="PF00989">
    <property type="entry name" value="PAS"/>
    <property type="match status" value="1"/>
</dbReference>
<feature type="domain" description="EAL" evidence="5">
    <location>
        <begin position="497"/>
        <end position="737"/>
    </location>
</feature>
<evidence type="ECO:0000259" key="5">
    <source>
        <dbReference type="PROSITE" id="PS50883"/>
    </source>
</evidence>
<gene>
    <name evidence="7" type="ORF">B1A74_08150</name>
</gene>
<dbReference type="Pfam" id="PF00563">
    <property type="entry name" value="EAL"/>
    <property type="match status" value="1"/>
</dbReference>
<dbReference type="InterPro" id="IPR001633">
    <property type="entry name" value="EAL_dom"/>
</dbReference>
<dbReference type="OrthoDB" id="9176779at2"/>
<dbReference type="InterPro" id="IPR035938">
    <property type="entry name" value="Hemerythrin-like_sf"/>
</dbReference>
<evidence type="ECO:0000259" key="6">
    <source>
        <dbReference type="PROSITE" id="PS50887"/>
    </source>
</evidence>
<keyword evidence="3" id="KW-0408">Iron</keyword>
<dbReference type="InterPro" id="IPR035919">
    <property type="entry name" value="EAL_sf"/>
</dbReference>
<dbReference type="SMART" id="SM00052">
    <property type="entry name" value="EAL"/>
    <property type="match status" value="1"/>
</dbReference>
<sequence>MNTDEFEIFPWGGEFLTRIPEVDHQHHYLVDLINRLARTVLEGTDEATADGIVAELRDYARYHFETEEGIWARAFRDDEWFARHCQAHAGFIDELDRIAALEGPDEYRLQPLLEFLVRWLTLHILRSDKQMAAAINALEAGVGVAEARERAARHFREQSSASLESLLNTYVHIERQVSQFARHLASRGQEEAENRFRTLFDCFIHPLLILDAEDGSVLEANPSACTLTGHTESELKERSIADLHPDDERERVAALLTAPPEAPAGHDSPPLYSRVRTATQRDVPVRITRGGELRDHGRRLRVAFYEDMTRELEHRRELEWRSFNDPLTGLPNRAGIIQALEQVTTEHDDTALALISIDVDDFGALNDRLGTAAGDRILAELSRRWRERLNDDALLGRRGGDEFILVLRSSGAIERLEEIMGTVIEAGHHLPVSDKGPAGASESISVSAGISIRPPRSGLDPETVLRQADHALYESKLRRDRAWEYFDHGQYQRVASRHRTISAFRHAMHRNELSVEYQPKVNMRTGAILGVEALVRWRHPDHGLLTPGEFLPTIENDPVSIELGEYMLEEAMRQMEAWRRNGHHLPVSVNIGALQLENADLAQRLENILDRHPEIPRADLEIEVLESTAFDNAAAAEANMRAVRELGVSMSIDDFGTGYSSLTYIKRVPANALKMDRSYVRDMLEDADDRAIIEAVVGLARAFDRLVLAEGVETVEQGRILIGMGCENGQGYAIARP</sequence>
<dbReference type="Pfam" id="PF00990">
    <property type="entry name" value="GGDEF"/>
    <property type="match status" value="1"/>
</dbReference>
<keyword evidence="8" id="KW-1185">Reference proteome</keyword>
<dbReference type="PROSITE" id="PS50112">
    <property type="entry name" value="PAS"/>
    <property type="match status" value="1"/>
</dbReference>
<dbReference type="RefSeq" id="WP_077244330.1">
    <property type="nucleotide sequence ID" value="NZ_MUZR01000027.1"/>
</dbReference>
<dbReference type="Proteomes" id="UP000189177">
    <property type="component" value="Unassembled WGS sequence"/>
</dbReference>
<feature type="domain" description="PAS" evidence="4">
    <location>
        <begin position="192"/>
        <end position="247"/>
    </location>
</feature>
<dbReference type="Gene3D" id="3.20.20.450">
    <property type="entry name" value="EAL domain"/>
    <property type="match status" value="1"/>
</dbReference>
<dbReference type="EMBL" id="MUZR01000027">
    <property type="protein sequence ID" value="OOC10022.1"/>
    <property type="molecule type" value="Genomic_DNA"/>
</dbReference>
<name>A0A1V2ZY34_9GAMM</name>
<dbReference type="SMART" id="SM00091">
    <property type="entry name" value="PAS"/>
    <property type="match status" value="1"/>
</dbReference>
<dbReference type="Gene3D" id="1.20.120.50">
    <property type="entry name" value="Hemerythrin-like"/>
    <property type="match status" value="1"/>
</dbReference>
<dbReference type="InterPro" id="IPR000014">
    <property type="entry name" value="PAS"/>
</dbReference>
<dbReference type="Gene3D" id="3.30.450.20">
    <property type="entry name" value="PAS domain"/>
    <property type="match status" value="1"/>
</dbReference>
<comment type="caution">
    <text evidence="7">The sequence shown here is derived from an EMBL/GenBank/DDBJ whole genome shotgun (WGS) entry which is preliminary data.</text>
</comment>
<dbReference type="SUPFAM" id="SSF47188">
    <property type="entry name" value="Hemerythrin-like"/>
    <property type="match status" value="1"/>
</dbReference>
<evidence type="ECO:0000256" key="2">
    <source>
        <dbReference type="ARBA" id="ARBA00022723"/>
    </source>
</evidence>
<keyword evidence="2" id="KW-0479">Metal-binding</keyword>
<evidence type="ECO:0000256" key="3">
    <source>
        <dbReference type="ARBA" id="ARBA00023004"/>
    </source>
</evidence>
<dbReference type="InterPro" id="IPR035965">
    <property type="entry name" value="PAS-like_dom_sf"/>
</dbReference>
<dbReference type="Pfam" id="PF01814">
    <property type="entry name" value="Hemerythrin"/>
    <property type="match status" value="1"/>
</dbReference>
<dbReference type="SUPFAM" id="SSF55785">
    <property type="entry name" value="PYP-like sensor domain (PAS domain)"/>
    <property type="match status" value="1"/>
</dbReference>
<dbReference type="PANTHER" id="PTHR44757:SF2">
    <property type="entry name" value="BIOFILM ARCHITECTURE MAINTENANCE PROTEIN MBAA"/>
    <property type="match status" value="1"/>
</dbReference>
<dbReference type="CDD" id="cd00130">
    <property type="entry name" value="PAS"/>
    <property type="match status" value="1"/>
</dbReference>
<dbReference type="InterPro" id="IPR013767">
    <property type="entry name" value="PAS_fold"/>
</dbReference>
<dbReference type="InterPro" id="IPR052155">
    <property type="entry name" value="Biofilm_reg_signaling"/>
</dbReference>
<comment type="similarity">
    <text evidence="1">Belongs to the hemerythrin family.</text>
</comment>
<dbReference type="PROSITE" id="PS50887">
    <property type="entry name" value="GGDEF"/>
    <property type="match status" value="1"/>
</dbReference>
<protein>
    <submittedName>
        <fullName evidence="7">Transporter</fullName>
    </submittedName>
</protein>
<dbReference type="NCBIfam" id="TIGR00229">
    <property type="entry name" value="sensory_box"/>
    <property type="match status" value="1"/>
</dbReference>
<organism evidence="7 8">
    <name type="scientific">Thioalkalivibrio halophilus</name>
    <dbReference type="NCBI Taxonomy" id="252474"/>
    <lineage>
        <taxon>Bacteria</taxon>
        <taxon>Pseudomonadati</taxon>
        <taxon>Pseudomonadota</taxon>
        <taxon>Gammaproteobacteria</taxon>
        <taxon>Chromatiales</taxon>
        <taxon>Ectothiorhodospiraceae</taxon>
        <taxon>Thioalkalivibrio</taxon>
    </lineage>
</organism>
<dbReference type="PROSITE" id="PS50883">
    <property type="entry name" value="EAL"/>
    <property type="match status" value="1"/>
</dbReference>
<dbReference type="InterPro" id="IPR000160">
    <property type="entry name" value="GGDEF_dom"/>
</dbReference>
<dbReference type="SUPFAM" id="SSF141868">
    <property type="entry name" value="EAL domain-like"/>
    <property type="match status" value="1"/>
</dbReference>
<dbReference type="InterPro" id="IPR012312">
    <property type="entry name" value="Hemerythrin-like"/>
</dbReference>
<dbReference type="InterPro" id="IPR012827">
    <property type="entry name" value="Hemerythrin_metal-bd"/>
</dbReference>
<evidence type="ECO:0000313" key="7">
    <source>
        <dbReference type="EMBL" id="OOC10022.1"/>
    </source>
</evidence>
<feature type="non-terminal residue" evidence="7">
    <location>
        <position position="737"/>
    </location>
</feature>
<dbReference type="STRING" id="252474.B1A74_08150"/>
<dbReference type="PANTHER" id="PTHR44757">
    <property type="entry name" value="DIGUANYLATE CYCLASE DGCP"/>
    <property type="match status" value="1"/>
</dbReference>
<evidence type="ECO:0000256" key="1">
    <source>
        <dbReference type="ARBA" id="ARBA00010587"/>
    </source>
</evidence>
<dbReference type="CDD" id="cd01948">
    <property type="entry name" value="EAL"/>
    <property type="match status" value="1"/>
</dbReference>
<reference evidence="7 8" key="1">
    <citation type="submission" date="2017-02" db="EMBL/GenBank/DDBJ databases">
        <title>Genomic diversity within the haloalkaliphilic genus Thioalkalivibrio.</title>
        <authorList>
            <person name="Ahn A.-C."/>
            <person name="Meier-Kolthoff J."/>
            <person name="Overmars L."/>
            <person name="Richter M."/>
            <person name="Woyke T."/>
            <person name="Sorokin D.Y."/>
            <person name="Muyzer G."/>
        </authorList>
    </citation>
    <scope>NUCLEOTIDE SEQUENCE [LARGE SCALE GENOMIC DNA]</scope>
    <source>
        <strain evidence="7 8">HL17</strain>
    </source>
</reference>
<dbReference type="SUPFAM" id="SSF55073">
    <property type="entry name" value="Nucleotide cyclase"/>
    <property type="match status" value="1"/>
</dbReference>
<dbReference type="GO" id="GO:0006355">
    <property type="term" value="P:regulation of DNA-templated transcription"/>
    <property type="evidence" value="ECO:0007669"/>
    <property type="project" value="InterPro"/>
</dbReference>
<evidence type="ECO:0000313" key="8">
    <source>
        <dbReference type="Proteomes" id="UP000189177"/>
    </source>
</evidence>
<dbReference type="InterPro" id="IPR043128">
    <property type="entry name" value="Rev_trsase/Diguanyl_cyclase"/>
</dbReference>
<dbReference type="AlphaFoldDB" id="A0A1V2ZY34"/>
<accession>A0A1V2ZY34</accession>
<dbReference type="CDD" id="cd12107">
    <property type="entry name" value="Hemerythrin"/>
    <property type="match status" value="1"/>
</dbReference>
<dbReference type="NCBIfam" id="TIGR00254">
    <property type="entry name" value="GGDEF"/>
    <property type="match status" value="1"/>
</dbReference>
<proteinExistence type="inferred from homology"/>